<accession>A0A504Z3R9</accession>
<dbReference type="Proteomes" id="UP000316759">
    <property type="component" value="Unassembled WGS sequence"/>
</dbReference>
<keyword evidence="2" id="KW-1185">Reference proteome</keyword>
<dbReference type="AlphaFoldDB" id="A0A504Z3R9"/>
<dbReference type="EMBL" id="SUNJ01004227">
    <property type="protein sequence ID" value="TPP64608.1"/>
    <property type="molecule type" value="Genomic_DNA"/>
</dbReference>
<reference evidence="1 2" key="1">
    <citation type="submission" date="2019-04" db="EMBL/GenBank/DDBJ databases">
        <title>Annotation for the trematode Fasciola gigantica.</title>
        <authorList>
            <person name="Choi Y.-J."/>
        </authorList>
    </citation>
    <scope>NUCLEOTIDE SEQUENCE [LARGE SCALE GENOMIC DNA]</scope>
    <source>
        <strain evidence="1">Uganda_cow_1</strain>
    </source>
</reference>
<protein>
    <submittedName>
        <fullName evidence="1">Dehydrogenase/reductase SDR family member 12</fullName>
    </submittedName>
</protein>
<name>A0A504Z3R9_FASGI</name>
<dbReference type="Gene3D" id="3.40.50.720">
    <property type="entry name" value="NAD(P)-binding Rossmann-like Domain"/>
    <property type="match status" value="1"/>
</dbReference>
<gene>
    <name evidence="1" type="ORF">FGIG_11501</name>
</gene>
<comment type="caution">
    <text evidence="1">The sequence shown here is derived from an EMBL/GenBank/DDBJ whole genome shotgun (WGS) entry which is preliminary data.</text>
</comment>
<sequence>MVNELTVDSNGLEANFATNTLATYVLTECLLPALKKSSDPRVIVVSSGGMLVQKLDSSDPMLVTKQAHFDGTMVYAQNKRQQVVLCELWAHSHPEIVFASMHPGWADTPVS</sequence>
<organism evidence="1 2">
    <name type="scientific">Fasciola gigantica</name>
    <name type="common">Giant liver fluke</name>
    <dbReference type="NCBI Taxonomy" id="46835"/>
    <lineage>
        <taxon>Eukaryota</taxon>
        <taxon>Metazoa</taxon>
        <taxon>Spiralia</taxon>
        <taxon>Lophotrochozoa</taxon>
        <taxon>Platyhelminthes</taxon>
        <taxon>Trematoda</taxon>
        <taxon>Digenea</taxon>
        <taxon>Plagiorchiida</taxon>
        <taxon>Echinostomata</taxon>
        <taxon>Echinostomatoidea</taxon>
        <taxon>Fasciolidae</taxon>
        <taxon>Fasciola</taxon>
    </lineage>
</organism>
<dbReference type="SUPFAM" id="SSF51735">
    <property type="entry name" value="NAD(P)-binding Rossmann-fold domains"/>
    <property type="match status" value="1"/>
</dbReference>
<dbReference type="PANTHER" id="PTHR44656:SF7">
    <property type="entry name" value="DEHYDROGENASE_REDUCTASE SDR FAMILY MEMBER 12"/>
    <property type="match status" value="1"/>
</dbReference>
<dbReference type="STRING" id="46835.A0A504Z3R9"/>
<dbReference type="PANTHER" id="PTHR44656">
    <property type="entry name" value="DEHYDROGENASE/REDUCTASE SDR FAMILY MEMBER 12"/>
    <property type="match status" value="1"/>
</dbReference>
<evidence type="ECO:0000313" key="1">
    <source>
        <dbReference type="EMBL" id="TPP64608.1"/>
    </source>
</evidence>
<proteinExistence type="predicted"/>
<dbReference type="InterPro" id="IPR036291">
    <property type="entry name" value="NAD(P)-bd_dom_sf"/>
</dbReference>
<dbReference type="OrthoDB" id="417891at2759"/>
<evidence type="ECO:0000313" key="2">
    <source>
        <dbReference type="Proteomes" id="UP000316759"/>
    </source>
</evidence>
<dbReference type="InterPro" id="IPR052992">
    <property type="entry name" value="SDR_member_12"/>
</dbReference>